<feature type="domain" description="IFT122 second beta-propeller" evidence="3">
    <location>
        <begin position="10"/>
        <end position="264"/>
    </location>
</feature>
<dbReference type="GO" id="GO:0097730">
    <property type="term" value="C:non-motile cilium"/>
    <property type="evidence" value="ECO:0007669"/>
    <property type="project" value="TreeGrafter"/>
</dbReference>
<evidence type="ECO:0000256" key="2">
    <source>
        <dbReference type="ARBA" id="ARBA00022737"/>
    </source>
</evidence>
<dbReference type="PANTHER" id="PTHR12764:SF4">
    <property type="entry name" value="INTRAFLAGELLAR TRANSPORT PROTEIN 122 HOMOLOG"/>
    <property type="match status" value="1"/>
</dbReference>
<evidence type="ECO:0000256" key="1">
    <source>
        <dbReference type="ARBA" id="ARBA00022574"/>
    </source>
</evidence>
<dbReference type="InterPro" id="IPR056152">
    <property type="entry name" value="Beta-prop_IFT122_2nd"/>
</dbReference>
<dbReference type="Gene3D" id="1.25.40.470">
    <property type="match status" value="1"/>
</dbReference>
<dbReference type="Proteomes" id="UP000694388">
    <property type="component" value="Unplaced"/>
</dbReference>
<keyword evidence="6" id="KW-1185">Reference proteome</keyword>
<dbReference type="InterPro" id="IPR039857">
    <property type="entry name" value="Ift122/121"/>
</dbReference>
<accession>A0A8C4QEZ7</accession>
<sequence>MYHLVFNTVHGLYKDRYAYRANITDVIIQHLISTQKVRIRCHELVKKIAIYRCRLAIQLPDQIVVYELDENDANSMQYRLCERIPHHFDCNLLVVCSFHIVLCQEKRLQCLSLSGVKEREWLMKALIRYIKVIGGPMGREGLLVGLKDGQILKIFVDNSFPIVLLKQATSVRCLDMSMSRRKIAVVDENNTCLVYNLLTKELLFEEPNASSVAWNTQSEDMLCFSGGGFLHIKARNFPVHKQKMQGFVVGYNGSRIFCLHAHAMSAVEVPQSAPMYQYLERNMYKEAYQIACLGVTEGNWQDLSLDALNGQDYETAKKDRRARGEGSAELFRAEVYAHQGRFQEAAQLYKSSGNEEHAMKMYMQLRMFNKAKEFVGAGNVKDTTMLIKKEAVWAQNIHDPRTAAELYLSVGEHSKAIEIIGP</sequence>
<dbReference type="GO" id="GO:0030991">
    <property type="term" value="C:intraciliary transport particle A"/>
    <property type="evidence" value="ECO:0007669"/>
    <property type="project" value="TreeGrafter"/>
</dbReference>
<feature type="domain" description="Intraflagellar transport protein 122 homolog TPR" evidence="4">
    <location>
        <begin position="271"/>
        <end position="421"/>
    </location>
</feature>
<dbReference type="GeneTree" id="ENSGT00390000001016"/>
<dbReference type="Pfam" id="PF25295">
    <property type="entry name" value="TPR_IFT122"/>
    <property type="match status" value="1"/>
</dbReference>
<evidence type="ECO:0000313" key="6">
    <source>
        <dbReference type="Proteomes" id="UP000694388"/>
    </source>
</evidence>
<dbReference type="AlphaFoldDB" id="A0A8C4QEZ7"/>
<evidence type="ECO:0000259" key="4">
    <source>
        <dbReference type="Pfam" id="PF25295"/>
    </source>
</evidence>
<dbReference type="GO" id="GO:0035721">
    <property type="term" value="P:intraciliary retrograde transport"/>
    <property type="evidence" value="ECO:0007669"/>
    <property type="project" value="TreeGrafter"/>
</dbReference>
<reference evidence="5" key="2">
    <citation type="submission" date="2025-09" db="UniProtKB">
        <authorList>
            <consortium name="Ensembl"/>
        </authorList>
    </citation>
    <scope>IDENTIFICATION</scope>
</reference>
<name>A0A8C4QEZ7_EPTBU</name>
<keyword evidence="1" id="KW-0853">WD repeat</keyword>
<dbReference type="SUPFAM" id="SSF50978">
    <property type="entry name" value="WD40 repeat-like"/>
    <property type="match status" value="1"/>
</dbReference>
<evidence type="ECO:0000259" key="3">
    <source>
        <dbReference type="Pfam" id="PF23377"/>
    </source>
</evidence>
<evidence type="ECO:0000313" key="5">
    <source>
        <dbReference type="Ensembl" id="ENSEBUP00000014362.1"/>
    </source>
</evidence>
<protein>
    <submittedName>
        <fullName evidence="5">Intraflagellar transport 122</fullName>
    </submittedName>
</protein>
<dbReference type="Ensembl" id="ENSEBUT00000014938.1">
    <property type="protein sequence ID" value="ENSEBUP00000014362.1"/>
    <property type="gene ID" value="ENSEBUG00000009045.1"/>
</dbReference>
<dbReference type="InterPro" id="IPR057411">
    <property type="entry name" value="TPR_IFT122"/>
</dbReference>
<dbReference type="GO" id="GO:0061512">
    <property type="term" value="P:protein localization to cilium"/>
    <property type="evidence" value="ECO:0007669"/>
    <property type="project" value="TreeGrafter"/>
</dbReference>
<dbReference type="PANTHER" id="PTHR12764">
    <property type="entry name" value="WD REPEAT DOMAIN-RELATED"/>
    <property type="match status" value="1"/>
</dbReference>
<organism evidence="5 6">
    <name type="scientific">Eptatretus burgeri</name>
    <name type="common">Inshore hagfish</name>
    <dbReference type="NCBI Taxonomy" id="7764"/>
    <lineage>
        <taxon>Eukaryota</taxon>
        <taxon>Metazoa</taxon>
        <taxon>Chordata</taxon>
        <taxon>Craniata</taxon>
        <taxon>Vertebrata</taxon>
        <taxon>Cyclostomata</taxon>
        <taxon>Myxini</taxon>
        <taxon>Myxiniformes</taxon>
        <taxon>Myxinidae</taxon>
        <taxon>Eptatretinae</taxon>
        <taxon>Eptatretus</taxon>
    </lineage>
</organism>
<dbReference type="InterPro" id="IPR036322">
    <property type="entry name" value="WD40_repeat_dom_sf"/>
</dbReference>
<reference evidence="5" key="1">
    <citation type="submission" date="2025-08" db="UniProtKB">
        <authorList>
            <consortium name="Ensembl"/>
        </authorList>
    </citation>
    <scope>IDENTIFICATION</scope>
</reference>
<dbReference type="GO" id="GO:1905515">
    <property type="term" value="P:non-motile cilium assembly"/>
    <property type="evidence" value="ECO:0007669"/>
    <property type="project" value="TreeGrafter"/>
</dbReference>
<proteinExistence type="predicted"/>
<keyword evidence="2" id="KW-0677">Repeat</keyword>
<dbReference type="Pfam" id="PF23377">
    <property type="entry name" value="Beta-prop_IFT122_2nd"/>
    <property type="match status" value="1"/>
</dbReference>